<dbReference type="Pfam" id="PF13716">
    <property type="entry name" value="CRAL_TRIO_2"/>
    <property type="match status" value="1"/>
</dbReference>
<evidence type="ECO:0000259" key="4">
    <source>
        <dbReference type="PROSITE" id="PS51154"/>
    </source>
</evidence>
<feature type="domain" description="Macro" evidence="4">
    <location>
        <begin position="70"/>
        <end position="250"/>
    </location>
</feature>
<evidence type="ECO:0000259" key="3">
    <source>
        <dbReference type="PROSITE" id="PS50191"/>
    </source>
</evidence>
<keyword evidence="6" id="KW-1185">Reference proteome</keyword>
<evidence type="ECO:0008006" key="7">
    <source>
        <dbReference type="Google" id="ProtNLM"/>
    </source>
</evidence>
<evidence type="ECO:0000256" key="2">
    <source>
        <dbReference type="SAM" id="MobiDB-lite"/>
    </source>
</evidence>
<dbReference type="PROSITE" id="PS50191">
    <property type="entry name" value="CRAL_TRIO"/>
    <property type="match status" value="1"/>
</dbReference>
<dbReference type="Pfam" id="PF01661">
    <property type="entry name" value="Macro"/>
    <property type="match status" value="1"/>
</dbReference>
<dbReference type="PROSITE" id="PS51154">
    <property type="entry name" value="MACRO"/>
    <property type="match status" value="1"/>
</dbReference>
<feature type="domain" description="CRAL-TRIO" evidence="3">
    <location>
        <begin position="431"/>
        <end position="599"/>
    </location>
</feature>
<proteinExistence type="inferred from homology"/>
<evidence type="ECO:0000313" key="6">
    <source>
        <dbReference type="Proteomes" id="UP000626092"/>
    </source>
</evidence>
<sequence>MYRPVATTTTRGGLPTDNGDSVVTLDQVPRWSDAEYKFSFENEDPGFPNLYFPDPLASSSGAKSSGNGMVSRFPVDHEINSKIYLWRGNPWNLEADAVVNSTNENIDEAHSSPGLHAAAGPGLAEECAALGGCRTGMAKVTNAYDLPARRIIHTVGPKYAVKYHSAAENALSHCYRSCLELLIENGLQSIAMGCIYTEAKNYPREPAAHVAIRTARRFLEKQQDKIAAVVFCTTTTTDTEIYKRLLPLYFPRDEHEEEVAISKLPADVGDENGETVIDERKIRIRPLPDVKKTVSKPLQASTDLPVSDVGLARRSICLDILYTPLFLLLSLWLAEIYRAFIVPFVANRTYSKIVLNRNSSYLDSYLDPAFMSLIKDPDERRKEQWEKTAQARSGWNCAKMLGYGDLGGPPLSAAEEYSLHSRYLAKANSVNLSEIAEMKIVYRGGVDSEGRPVMVVVGAHFLLRCLDLERFVLYVVKEFEPLIQKPYTIVYLHSAASLQISCFLHLLRPASWTRQPDLGWLRRLQQILGRKHQRNLHAIYVLHPTFGLKAAILALQLFVDSVVWKKVVYVDRLLQLFRYVPREQLTIPDFVFQLSPLHDLEVNGGKGLIVDPRTKYVYQRT</sequence>
<dbReference type="EMBL" id="WJXA01000012">
    <property type="protein sequence ID" value="KAF7124119.1"/>
    <property type="molecule type" value="Genomic_DNA"/>
</dbReference>
<dbReference type="CDD" id="cd00170">
    <property type="entry name" value="SEC14"/>
    <property type="match status" value="1"/>
</dbReference>
<dbReference type="PANTHER" id="PTHR11106:SF72">
    <property type="entry name" value="GANGLIOSIDE-INDUCED DIFFERENTIATION-ASSOCIATED PROTEIN 2"/>
    <property type="match status" value="1"/>
</dbReference>
<dbReference type="Proteomes" id="UP000626092">
    <property type="component" value="Unassembled WGS sequence"/>
</dbReference>
<organism evidence="5 6">
    <name type="scientific">Rhododendron simsii</name>
    <name type="common">Sims's rhododendron</name>
    <dbReference type="NCBI Taxonomy" id="118357"/>
    <lineage>
        <taxon>Eukaryota</taxon>
        <taxon>Viridiplantae</taxon>
        <taxon>Streptophyta</taxon>
        <taxon>Embryophyta</taxon>
        <taxon>Tracheophyta</taxon>
        <taxon>Spermatophyta</taxon>
        <taxon>Magnoliopsida</taxon>
        <taxon>eudicotyledons</taxon>
        <taxon>Gunneridae</taxon>
        <taxon>Pentapetalae</taxon>
        <taxon>asterids</taxon>
        <taxon>Ericales</taxon>
        <taxon>Ericaceae</taxon>
        <taxon>Ericoideae</taxon>
        <taxon>Rhodoreae</taxon>
        <taxon>Rhododendron</taxon>
    </lineage>
</organism>
<dbReference type="InterPro" id="IPR002589">
    <property type="entry name" value="Macro_dom"/>
</dbReference>
<dbReference type="SMART" id="SM00506">
    <property type="entry name" value="A1pp"/>
    <property type="match status" value="1"/>
</dbReference>
<dbReference type="SUPFAM" id="SSF52949">
    <property type="entry name" value="Macro domain-like"/>
    <property type="match status" value="1"/>
</dbReference>
<dbReference type="OrthoDB" id="6077599at2759"/>
<evidence type="ECO:0000256" key="1">
    <source>
        <dbReference type="ARBA" id="ARBA00008355"/>
    </source>
</evidence>
<name>A0A834G6T8_RHOSS</name>
<gene>
    <name evidence="5" type="ORF">RHSIM_Rhsim12G0076600</name>
</gene>
<reference evidence="5" key="1">
    <citation type="submission" date="2019-11" db="EMBL/GenBank/DDBJ databases">
        <authorList>
            <person name="Liu Y."/>
            <person name="Hou J."/>
            <person name="Li T.-Q."/>
            <person name="Guan C.-H."/>
            <person name="Wu X."/>
            <person name="Wu H.-Z."/>
            <person name="Ling F."/>
            <person name="Zhang R."/>
            <person name="Shi X.-G."/>
            <person name="Ren J.-P."/>
            <person name="Chen E.-F."/>
            <person name="Sun J.-M."/>
        </authorList>
    </citation>
    <scope>NUCLEOTIDE SEQUENCE</scope>
    <source>
        <strain evidence="5">Adult_tree_wgs_1</strain>
        <tissue evidence="5">Leaves</tissue>
    </source>
</reference>
<comment type="caution">
    <text evidence="5">The sequence shown here is derived from an EMBL/GenBank/DDBJ whole genome shotgun (WGS) entry which is preliminary data.</text>
</comment>
<dbReference type="Gene3D" id="3.40.220.10">
    <property type="entry name" value="Leucine Aminopeptidase, subunit E, domain 1"/>
    <property type="match status" value="1"/>
</dbReference>
<comment type="similarity">
    <text evidence="1">Belongs to the GDAP2 family.</text>
</comment>
<dbReference type="SMART" id="SM00516">
    <property type="entry name" value="SEC14"/>
    <property type="match status" value="1"/>
</dbReference>
<accession>A0A834G6T8</accession>
<dbReference type="SUPFAM" id="SSF52087">
    <property type="entry name" value="CRAL/TRIO domain"/>
    <property type="match status" value="1"/>
</dbReference>
<dbReference type="InterPro" id="IPR036865">
    <property type="entry name" value="CRAL-TRIO_dom_sf"/>
</dbReference>
<protein>
    <recommendedName>
        <fullName evidence="7">Appr-1-p processing enzyme family protein</fullName>
    </recommendedName>
</protein>
<dbReference type="AlphaFoldDB" id="A0A834G6T8"/>
<feature type="region of interest" description="Disordered" evidence="2">
    <location>
        <begin position="1"/>
        <end position="21"/>
    </location>
</feature>
<dbReference type="Gene3D" id="3.40.525.10">
    <property type="entry name" value="CRAL-TRIO lipid binding domain"/>
    <property type="match status" value="1"/>
</dbReference>
<dbReference type="CDD" id="cd02905">
    <property type="entry name" value="Macro_GDAP2-like"/>
    <property type="match status" value="1"/>
</dbReference>
<evidence type="ECO:0000313" key="5">
    <source>
        <dbReference type="EMBL" id="KAF7124119.1"/>
    </source>
</evidence>
<feature type="compositionally biased region" description="Polar residues" evidence="2">
    <location>
        <begin position="1"/>
        <end position="11"/>
    </location>
</feature>
<dbReference type="PANTHER" id="PTHR11106">
    <property type="entry name" value="GANGLIOSIDE INDUCED DIFFERENTIATION ASSOCIATED PROTEIN 2-RELATED"/>
    <property type="match status" value="1"/>
</dbReference>
<dbReference type="InterPro" id="IPR001251">
    <property type="entry name" value="CRAL-TRIO_dom"/>
</dbReference>
<dbReference type="InterPro" id="IPR035793">
    <property type="entry name" value="Macro_GDAP2"/>
</dbReference>
<dbReference type="InterPro" id="IPR043472">
    <property type="entry name" value="Macro_dom-like"/>
</dbReference>